<dbReference type="RefSeq" id="WP_086789111.1">
    <property type="nucleotide sequence ID" value="NZ_JAGIOO010000001.1"/>
</dbReference>
<keyword evidence="2" id="KW-1185">Reference proteome</keyword>
<dbReference type="InterPro" id="IPR025850">
    <property type="entry name" value="SUKH-3"/>
</dbReference>
<gene>
    <name evidence="1" type="ORF">JOF53_003125</name>
</gene>
<evidence type="ECO:0008006" key="3">
    <source>
        <dbReference type="Google" id="ProtNLM"/>
    </source>
</evidence>
<protein>
    <recommendedName>
        <fullName evidence="3">SUKH-3 immunity protein</fullName>
    </recommendedName>
</protein>
<accession>A0ABS5ACE4</accession>
<evidence type="ECO:0000313" key="2">
    <source>
        <dbReference type="Proteomes" id="UP001519363"/>
    </source>
</evidence>
<dbReference type="Pfam" id="PF14433">
    <property type="entry name" value="SUKH-3"/>
    <property type="match status" value="1"/>
</dbReference>
<proteinExistence type="predicted"/>
<dbReference type="Proteomes" id="UP001519363">
    <property type="component" value="Unassembled WGS sequence"/>
</dbReference>
<comment type="caution">
    <text evidence="1">The sequence shown here is derived from an EMBL/GenBank/DDBJ whole genome shotgun (WGS) entry which is preliminary data.</text>
</comment>
<dbReference type="EMBL" id="JAGIOO010000001">
    <property type="protein sequence ID" value="MBP2474253.1"/>
    <property type="molecule type" value="Genomic_DNA"/>
</dbReference>
<evidence type="ECO:0000313" key="1">
    <source>
        <dbReference type="EMBL" id="MBP2474253.1"/>
    </source>
</evidence>
<name>A0ABS5ACE4_9PSEU</name>
<organism evidence="1 2">
    <name type="scientific">Crossiella equi</name>
    <dbReference type="NCBI Taxonomy" id="130796"/>
    <lineage>
        <taxon>Bacteria</taxon>
        <taxon>Bacillati</taxon>
        <taxon>Actinomycetota</taxon>
        <taxon>Actinomycetes</taxon>
        <taxon>Pseudonocardiales</taxon>
        <taxon>Pseudonocardiaceae</taxon>
        <taxon>Crossiella</taxon>
    </lineage>
</organism>
<reference evidence="1 2" key="1">
    <citation type="submission" date="2021-03" db="EMBL/GenBank/DDBJ databases">
        <title>Sequencing the genomes of 1000 actinobacteria strains.</title>
        <authorList>
            <person name="Klenk H.-P."/>
        </authorList>
    </citation>
    <scope>NUCLEOTIDE SEQUENCE [LARGE SCALE GENOMIC DNA]</scope>
    <source>
        <strain evidence="1 2">DSM 44580</strain>
    </source>
</reference>
<sequence>MNERPAIAMLKKAGWFPGRRVSAERDISVLQSEGYSLFPKAEEFLAEFTGLRLEIENESQDEIFFSAAYVCESMFFFEWSVEYSQRAGVRMIPAGVAEEYLTLLVGEDGRWFGGFDGEFGLLGDDIFEAIDSFVTNPSDFKQRL</sequence>